<dbReference type="WBParaSite" id="SSLN_0000597101-mRNA-1">
    <property type="protein sequence ID" value="SSLN_0000597101-mRNA-1"/>
    <property type="gene ID" value="SSLN_0000597101"/>
</dbReference>
<reference evidence="1 2" key="2">
    <citation type="submission" date="2018-11" db="EMBL/GenBank/DDBJ databases">
        <authorList>
            <consortium name="Pathogen Informatics"/>
        </authorList>
    </citation>
    <scope>NUCLEOTIDE SEQUENCE [LARGE SCALE GENOMIC DNA]</scope>
    <source>
        <strain evidence="1 2">NST_G2</strain>
    </source>
</reference>
<organism evidence="3">
    <name type="scientific">Schistocephalus solidus</name>
    <name type="common">Tapeworm</name>
    <dbReference type="NCBI Taxonomy" id="70667"/>
    <lineage>
        <taxon>Eukaryota</taxon>
        <taxon>Metazoa</taxon>
        <taxon>Spiralia</taxon>
        <taxon>Lophotrochozoa</taxon>
        <taxon>Platyhelminthes</taxon>
        <taxon>Cestoda</taxon>
        <taxon>Eucestoda</taxon>
        <taxon>Diphyllobothriidea</taxon>
        <taxon>Diphyllobothriidae</taxon>
        <taxon>Schistocephalus</taxon>
    </lineage>
</organism>
<dbReference type="AlphaFoldDB" id="A0A183SNI6"/>
<gene>
    <name evidence="1" type="ORF">SSLN_LOCUS5784</name>
</gene>
<keyword evidence="2" id="KW-1185">Reference proteome</keyword>
<evidence type="ECO:0000313" key="1">
    <source>
        <dbReference type="EMBL" id="VDL92169.1"/>
    </source>
</evidence>
<dbReference type="EMBL" id="UYSU01033401">
    <property type="protein sequence ID" value="VDL92169.1"/>
    <property type="molecule type" value="Genomic_DNA"/>
</dbReference>
<evidence type="ECO:0000313" key="3">
    <source>
        <dbReference type="WBParaSite" id="SSLN_0000597101-mRNA-1"/>
    </source>
</evidence>
<accession>A0A183SNI6</accession>
<dbReference type="Proteomes" id="UP000275846">
    <property type="component" value="Unassembled WGS sequence"/>
</dbReference>
<sequence>MSSFIAPCGTSTPSILQVSAFRLILLLPSAGSTLIEEIEGNSGQERSMRVFLEIGRVVVSNRGVRFSDSAHYFLEVGQVDVT</sequence>
<proteinExistence type="predicted"/>
<name>A0A183SNI6_SCHSO</name>
<reference evidence="3" key="1">
    <citation type="submission" date="2016-06" db="UniProtKB">
        <authorList>
            <consortium name="WormBaseParasite"/>
        </authorList>
    </citation>
    <scope>IDENTIFICATION</scope>
</reference>
<evidence type="ECO:0000313" key="2">
    <source>
        <dbReference type="Proteomes" id="UP000275846"/>
    </source>
</evidence>
<protein>
    <submittedName>
        <fullName evidence="3">Cyclic nucleotide-binding domain-containing protein</fullName>
    </submittedName>
</protein>